<dbReference type="OrthoDB" id="9807829at2"/>
<evidence type="ECO:0000256" key="5">
    <source>
        <dbReference type="PROSITE-ProRule" id="PRU00182"/>
    </source>
</evidence>
<dbReference type="Proteomes" id="UP000006294">
    <property type="component" value="Chromosome"/>
</dbReference>
<dbReference type="InterPro" id="IPR006225">
    <property type="entry name" value="PsdUridine_synth_RluC/D"/>
</dbReference>
<reference evidence="8 9" key="1">
    <citation type="submission" date="2011-01" db="EMBL/GenBank/DDBJ databases">
        <title>Whole genome sequence of Amphibacillus xylinus NBRC 15112.</title>
        <authorList>
            <person name="Nakazawa H."/>
            <person name="Katano Y."/>
            <person name="Nakamura S."/>
            <person name="Sasagawa M."/>
            <person name="Fukada J."/>
            <person name="Arai T."/>
            <person name="Sasakura N."/>
            <person name="Mochizuki D."/>
            <person name="Hosoyama A."/>
            <person name="Harada K."/>
            <person name="Horikawa H."/>
            <person name="Kato Y."/>
            <person name="Harada T."/>
            <person name="Sasaki K."/>
            <person name="Sekiguchi M."/>
            <person name="Hodoyama M."/>
            <person name="Nishiko R."/>
            <person name="Narita H."/>
            <person name="Hanamaki A."/>
            <person name="Hata C."/>
            <person name="Konno Y."/>
            <person name="Niimura Y."/>
            <person name="Yamazaki S."/>
            <person name="Fujita N."/>
        </authorList>
    </citation>
    <scope>NUCLEOTIDE SEQUENCE [LARGE SCALE GENOMIC DNA]</scope>
    <source>
        <strain evidence="9">ATCC 51415 / DSM 6626 / JCM 7361 / LMG 17667 / NBRC 15112 / Ep01</strain>
    </source>
</reference>
<keyword evidence="5" id="KW-0694">RNA-binding</keyword>
<gene>
    <name evidence="8" type="ordered locus">AXY_17210</name>
</gene>
<evidence type="ECO:0000256" key="3">
    <source>
        <dbReference type="ARBA" id="ARBA00023235"/>
    </source>
</evidence>
<keyword evidence="9" id="KW-1185">Reference proteome</keyword>
<dbReference type="eggNOG" id="COG0564">
    <property type="taxonomic scope" value="Bacteria"/>
</dbReference>
<evidence type="ECO:0000256" key="1">
    <source>
        <dbReference type="ARBA" id="ARBA00000073"/>
    </source>
</evidence>
<feature type="domain" description="Pseudouridine synthase RsuA/RluA-like" evidence="7">
    <location>
        <begin position="81"/>
        <end position="233"/>
    </location>
</feature>
<accession>K0J7S0</accession>
<dbReference type="Pfam" id="PF00849">
    <property type="entry name" value="PseudoU_synth_2"/>
    <property type="match status" value="1"/>
</dbReference>
<dbReference type="PANTHER" id="PTHR21600">
    <property type="entry name" value="MITOCHONDRIAL RNA PSEUDOURIDINE SYNTHASE"/>
    <property type="match status" value="1"/>
</dbReference>
<feature type="active site" evidence="4">
    <location>
        <position position="129"/>
    </location>
</feature>
<dbReference type="GO" id="GO:0140098">
    <property type="term" value="F:catalytic activity, acting on RNA"/>
    <property type="evidence" value="ECO:0007669"/>
    <property type="project" value="UniProtKB-ARBA"/>
</dbReference>
<dbReference type="KEGG" id="axl:AXY_17210"/>
<dbReference type="InterPro" id="IPR050188">
    <property type="entry name" value="RluA_PseudoU_synthase"/>
</dbReference>
<dbReference type="GO" id="GO:0000455">
    <property type="term" value="P:enzyme-directed rRNA pseudouridine synthesis"/>
    <property type="evidence" value="ECO:0007669"/>
    <property type="project" value="TreeGrafter"/>
</dbReference>
<dbReference type="PROSITE" id="PS01129">
    <property type="entry name" value="PSI_RLU"/>
    <property type="match status" value="1"/>
</dbReference>
<evidence type="ECO:0000256" key="4">
    <source>
        <dbReference type="PIRSR" id="PIRSR606225-1"/>
    </source>
</evidence>
<dbReference type="SUPFAM" id="SSF55120">
    <property type="entry name" value="Pseudouridine synthase"/>
    <property type="match status" value="1"/>
</dbReference>
<dbReference type="HOGENOM" id="CLU_016902_8_5_9"/>
<dbReference type="NCBIfam" id="TIGR00005">
    <property type="entry name" value="rluA_subfam"/>
    <property type="match status" value="1"/>
</dbReference>
<sequence>MNKQTFRVTEKTELLPFLLTKIDRGRNYVKGVLKRGQVLVDGKQETKFNAILLPNQQVDVLKEAPLIHALKGVEILYEDDDLIVINKEAGLLTMASQRHDRQRTAYRELMAYVRQQDPKARIFIVHRLDRDTSGVIVFAKNEHTKYALQKNWHDVVEERTYLAYVEGKVEQKEGTIKSWLKETKTHKVYVTPNAEGAKEAVLHYSVIRSGSQYSLLKVNLETGRKNQIRVQLAEINHPIVGDKLYGATGNPIGRLGLHASVLAFKHPTTKKLVRFEAPRPKQFKVK</sequence>
<proteinExistence type="inferred from homology"/>
<dbReference type="PROSITE" id="PS50889">
    <property type="entry name" value="S4"/>
    <property type="match status" value="1"/>
</dbReference>
<comment type="function">
    <text evidence="6">Responsible for synthesis of pseudouridine from uracil.</text>
</comment>
<dbReference type="PANTHER" id="PTHR21600:SF44">
    <property type="entry name" value="RIBOSOMAL LARGE SUBUNIT PSEUDOURIDINE SYNTHASE D"/>
    <property type="match status" value="1"/>
</dbReference>
<evidence type="ECO:0000313" key="9">
    <source>
        <dbReference type="Proteomes" id="UP000006294"/>
    </source>
</evidence>
<dbReference type="GO" id="GO:0003723">
    <property type="term" value="F:RNA binding"/>
    <property type="evidence" value="ECO:0007669"/>
    <property type="project" value="UniProtKB-KW"/>
</dbReference>
<evidence type="ECO:0000256" key="6">
    <source>
        <dbReference type="RuleBase" id="RU362028"/>
    </source>
</evidence>
<dbReference type="Gene3D" id="3.30.2350.10">
    <property type="entry name" value="Pseudouridine synthase"/>
    <property type="match status" value="1"/>
</dbReference>
<dbReference type="InterPro" id="IPR006224">
    <property type="entry name" value="PsdUridine_synth_RluA-like_CS"/>
</dbReference>
<dbReference type="InterPro" id="IPR006145">
    <property type="entry name" value="PsdUridine_synth_RsuA/RluA"/>
</dbReference>
<comment type="similarity">
    <text evidence="2 6">Belongs to the pseudouridine synthase RluA family.</text>
</comment>
<dbReference type="CDD" id="cd00165">
    <property type="entry name" value="S4"/>
    <property type="match status" value="1"/>
</dbReference>
<dbReference type="AlphaFoldDB" id="K0J7S0"/>
<dbReference type="InterPro" id="IPR020103">
    <property type="entry name" value="PsdUridine_synth_cat_dom_sf"/>
</dbReference>
<dbReference type="CDD" id="cd02869">
    <property type="entry name" value="PseudoU_synth_RluA_like"/>
    <property type="match status" value="1"/>
</dbReference>
<dbReference type="STRING" id="698758.AXY_17210"/>
<comment type="catalytic activity">
    <reaction evidence="1 6">
        <text>a uridine in RNA = a pseudouridine in RNA</text>
        <dbReference type="Rhea" id="RHEA:48348"/>
        <dbReference type="Rhea" id="RHEA-COMP:12068"/>
        <dbReference type="Rhea" id="RHEA-COMP:12069"/>
        <dbReference type="ChEBI" id="CHEBI:65314"/>
        <dbReference type="ChEBI" id="CHEBI:65315"/>
    </reaction>
</comment>
<dbReference type="EC" id="5.4.99.-" evidence="6"/>
<dbReference type="PATRIC" id="fig|698758.3.peg.1718"/>
<evidence type="ECO:0000256" key="2">
    <source>
        <dbReference type="ARBA" id="ARBA00010876"/>
    </source>
</evidence>
<dbReference type="EMBL" id="AP012050">
    <property type="protein sequence ID" value="BAM47853.1"/>
    <property type="molecule type" value="Genomic_DNA"/>
</dbReference>
<evidence type="ECO:0000259" key="7">
    <source>
        <dbReference type="Pfam" id="PF00849"/>
    </source>
</evidence>
<keyword evidence="3 6" id="KW-0413">Isomerase</keyword>
<organism evidence="8 9">
    <name type="scientific">Amphibacillus xylanus (strain ATCC 51415 / DSM 6626 / JCM 7361 / LMG 17667 / NBRC 15112 / Ep01)</name>
    <dbReference type="NCBI Taxonomy" id="698758"/>
    <lineage>
        <taxon>Bacteria</taxon>
        <taxon>Bacillati</taxon>
        <taxon>Bacillota</taxon>
        <taxon>Bacilli</taxon>
        <taxon>Bacillales</taxon>
        <taxon>Bacillaceae</taxon>
        <taxon>Amphibacillus</taxon>
    </lineage>
</organism>
<evidence type="ECO:0000313" key="8">
    <source>
        <dbReference type="EMBL" id="BAM47853.1"/>
    </source>
</evidence>
<dbReference type="GO" id="GO:0009982">
    <property type="term" value="F:pseudouridine synthase activity"/>
    <property type="evidence" value="ECO:0007669"/>
    <property type="project" value="InterPro"/>
</dbReference>
<name>K0J7S0_AMPXN</name>
<dbReference type="RefSeq" id="WP_015010445.1">
    <property type="nucleotide sequence ID" value="NC_018704.1"/>
</dbReference>
<protein>
    <recommendedName>
        <fullName evidence="6">Pseudouridine synthase</fullName>
        <ecNumber evidence="6">5.4.99.-</ecNumber>
    </recommendedName>
</protein>